<keyword evidence="1" id="KW-1133">Transmembrane helix</keyword>
<comment type="caution">
    <text evidence="2">The sequence shown here is derived from an EMBL/GenBank/DDBJ whole genome shotgun (WGS) entry which is preliminary data.</text>
</comment>
<keyword evidence="1" id="KW-0812">Transmembrane</keyword>
<accession>A0ABD5F798</accession>
<dbReference type="AlphaFoldDB" id="A0ABD5F798"/>
<evidence type="ECO:0008006" key="4">
    <source>
        <dbReference type="Google" id="ProtNLM"/>
    </source>
</evidence>
<reference evidence="2 3" key="1">
    <citation type="submission" date="2023-03" db="EMBL/GenBank/DDBJ databases">
        <authorList>
            <person name="Shen W."/>
            <person name="Cai J."/>
        </authorList>
    </citation>
    <scope>NUCLEOTIDE SEQUENCE [LARGE SCALE GENOMIC DNA]</scope>
    <source>
        <strain evidence="2 3">Y2</strain>
    </source>
</reference>
<evidence type="ECO:0000313" key="3">
    <source>
        <dbReference type="Proteomes" id="UP001264335"/>
    </source>
</evidence>
<gene>
    <name evidence="2" type="ORF">P7D79_04265</name>
</gene>
<dbReference type="Proteomes" id="UP001264335">
    <property type="component" value="Unassembled WGS sequence"/>
</dbReference>
<evidence type="ECO:0000313" key="2">
    <source>
        <dbReference type="EMBL" id="MDT2513445.1"/>
    </source>
</evidence>
<protein>
    <recommendedName>
        <fullName evidence="4">Hemolysin XhlA</fullName>
    </recommendedName>
</protein>
<dbReference type="EMBL" id="JARPWY010000007">
    <property type="protein sequence ID" value="MDT2513445.1"/>
    <property type="molecule type" value="Genomic_DNA"/>
</dbReference>
<sequence>MSKFVTQGELKTELELLESKIDNKFLDLKLELKNQQSLNVRWMIGTAIALASVIIAAIKLL</sequence>
<organism evidence="2 3">
    <name type="scientific">Enterococcus avium</name>
    <name type="common">Streptococcus avium</name>
    <dbReference type="NCBI Taxonomy" id="33945"/>
    <lineage>
        <taxon>Bacteria</taxon>
        <taxon>Bacillati</taxon>
        <taxon>Bacillota</taxon>
        <taxon>Bacilli</taxon>
        <taxon>Lactobacillales</taxon>
        <taxon>Enterococcaceae</taxon>
        <taxon>Enterococcus</taxon>
    </lineage>
</organism>
<name>A0ABD5F798_ENTAV</name>
<proteinExistence type="predicted"/>
<keyword evidence="1" id="KW-0472">Membrane</keyword>
<feature type="transmembrane region" description="Helical" evidence="1">
    <location>
        <begin position="40"/>
        <end position="58"/>
    </location>
</feature>
<dbReference type="RefSeq" id="WP_144319106.1">
    <property type="nucleotide sequence ID" value="NZ_JARPWI010000010.1"/>
</dbReference>
<evidence type="ECO:0000256" key="1">
    <source>
        <dbReference type="SAM" id="Phobius"/>
    </source>
</evidence>